<dbReference type="EMBL" id="SNYK01000004">
    <property type="protein sequence ID" value="TDQ38621.1"/>
    <property type="molecule type" value="Genomic_DNA"/>
</dbReference>
<keyword evidence="1" id="KW-0812">Transmembrane</keyword>
<keyword evidence="1" id="KW-0472">Membrane</keyword>
<keyword evidence="1" id="KW-1133">Transmembrane helix</keyword>
<dbReference type="RefSeq" id="WP_101496328.1">
    <property type="nucleotide sequence ID" value="NZ_LNJZ01000005.1"/>
</dbReference>
<comment type="caution">
    <text evidence="2">The sequence shown here is derived from an EMBL/GenBank/DDBJ whole genome shotgun (WGS) entry which is preliminary data.</text>
</comment>
<dbReference type="Proteomes" id="UP000294575">
    <property type="component" value="Unassembled WGS sequence"/>
</dbReference>
<dbReference type="AlphaFoldDB" id="A0A4R6TYG8"/>
<organism evidence="2 3">
    <name type="scientific">Thiopseudomonas denitrificans</name>
    <dbReference type="NCBI Taxonomy" id="1501432"/>
    <lineage>
        <taxon>Bacteria</taxon>
        <taxon>Pseudomonadati</taxon>
        <taxon>Pseudomonadota</taxon>
        <taxon>Gammaproteobacteria</taxon>
        <taxon>Pseudomonadales</taxon>
        <taxon>Pseudomonadaceae</taxon>
        <taxon>Thiopseudomonas</taxon>
    </lineage>
</organism>
<gene>
    <name evidence="2" type="ORF">DFQ45_104201</name>
</gene>
<sequence length="76" mass="8154">MQQDESADKISPRAKVMGISVVSLLLCTAVSIIAIINDRMTIAGVFAVLAVGSHLNFWRLLNKSHRESEAAAGTDD</sequence>
<feature type="transmembrane region" description="Helical" evidence="1">
    <location>
        <begin position="42"/>
        <end position="61"/>
    </location>
</feature>
<protein>
    <submittedName>
        <fullName evidence="2">Uncharacterized protein</fullName>
    </submittedName>
</protein>
<accession>A0A4R6TYG8</accession>
<evidence type="ECO:0000256" key="1">
    <source>
        <dbReference type="SAM" id="Phobius"/>
    </source>
</evidence>
<reference evidence="2 3" key="1">
    <citation type="submission" date="2019-03" db="EMBL/GenBank/DDBJ databases">
        <title>Genomic Encyclopedia of Type Strains, Phase IV (KMG-IV): sequencing the most valuable type-strain genomes for metagenomic binning, comparative biology and taxonomic classification.</title>
        <authorList>
            <person name="Goeker M."/>
        </authorList>
    </citation>
    <scope>NUCLEOTIDE SEQUENCE [LARGE SCALE GENOMIC DNA]</scope>
    <source>
        <strain evidence="2 3">DSM 28679</strain>
    </source>
</reference>
<evidence type="ECO:0000313" key="2">
    <source>
        <dbReference type="EMBL" id="TDQ38621.1"/>
    </source>
</evidence>
<proteinExistence type="predicted"/>
<keyword evidence="3" id="KW-1185">Reference proteome</keyword>
<evidence type="ECO:0000313" key="3">
    <source>
        <dbReference type="Proteomes" id="UP000294575"/>
    </source>
</evidence>
<feature type="transmembrane region" description="Helical" evidence="1">
    <location>
        <begin position="16"/>
        <end position="36"/>
    </location>
</feature>
<name>A0A4R6TYG8_9GAMM</name>